<dbReference type="OrthoDB" id="192832at2759"/>
<keyword evidence="2" id="KW-0732">Signal</keyword>
<dbReference type="Gene3D" id="2.60.120.200">
    <property type="match status" value="1"/>
</dbReference>
<feature type="signal peptide" evidence="2">
    <location>
        <begin position="1"/>
        <end position="21"/>
    </location>
</feature>
<evidence type="ECO:0000313" key="5">
    <source>
        <dbReference type="Proteomes" id="UP000801428"/>
    </source>
</evidence>
<feature type="domain" description="GH16" evidence="3">
    <location>
        <begin position="24"/>
        <end position="279"/>
    </location>
</feature>
<reference evidence="4" key="1">
    <citation type="submission" date="2019-04" db="EMBL/GenBank/DDBJ databases">
        <title>Sequencing of skin fungus with MAO and IRED activity.</title>
        <authorList>
            <person name="Marsaioli A.J."/>
            <person name="Bonatto J.M.C."/>
            <person name="Reis Junior O."/>
        </authorList>
    </citation>
    <scope>NUCLEOTIDE SEQUENCE</scope>
    <source>
        <strain evidence="4">30M1</strain>
    </source>
</reference>
<feature type="region of interest" description="Disordered" evidence="1">
    <location>
        <begin position="324"/>
        <end position="351"/>
    </location>
</feature>
<dbReference type="EMBL" id="SWKU01000033">
    <property type="protein sequence ID" value="KAF2995371.1"/>
    <property type="molecule type" value="Genomic_DNA"/>
</dbReference>
<accession>A0A9P4T635</accession>
<dbReference type="SUPFAM" id="SSF49899">
    <property type="entry name" value="Concanavalin A-like lectins/glucanases"/>
    <property type="match status" value="1"/>
</dbReference>
<protein>
    <recommendedName>
        <fullName evidence="3">GH16 domain-containing protein</fullName>
    </recommendedName>
</protein>
<proteinExistence type="predicted"/>
<dbReference type="InterPro" id="IPR013320">
    <property type="entry name" value="ConA-like_dom_sf"/>
</dbReference>
<evidence type="ECO:0000313" key="4">
    <source>
        <dbReference type="EMBL" id="KAF2995371.1"/>
    </source>
</evidence>
<dbReference type="InterPro" id="IPR000757">
    <property type="entry name" value="Beta-glucanase-like"/>
</dbReference>
<feature type="compositionally biased region" description="Polar residues" evidence="1">
    <location>
        <begin position="804"/>
        <end position="817"/>
    </location>
</feature>
<evidence type="ECO:0000256" key="1">
    <source>
        <dbReference type="SAM" id="MobiDB-lite"/>
    </source>
</evidence>
<keyword evidence="5" id="KW-1185">Reference proteome</keyword>
<dbReference type="Pfam" id="PF26113">
    <property type="entry name" value="GH16_XgeA"/>
    <property type="match status" value="1"/>
</dbReference>
<dbReference type="PANTHER" id="PTHR10963:SF24">
    <property type="entry name" value="GLYCOSIDASE C21B10.07-RELATED"/>
    <property type="match status" value="1"/>
</dbReference>
<dbReference type="InterPro" id="IPR050546">
    <property type="entry name" value="Glycosyl_Hydrlase_16"/>
</dbReference>
<dbReference type="PROSITE" id="PS51762">
    <property type="entry name" value="GH16_2"/>
    <property type="match status" value="1"/>
</dbReference>
<evidence type="ECO:0000256" key="2">
    <source>
        <dbReference type="SAM" id="SignalP"/>
    </source>
</evidence>
<feature type="region of interest" description="Disordered" evidence="1">
    <location>
        <begin position="405"/>
        <end position="444"/>
    </location>
</feature>
<evidence type="ECO:0000259" key="3">
    <source>
        <dbReference type="PROSITE" id="PS51762"/>
    </source>
</evidence>
<dbReference type="Proteomes" id="UP000801428">
    <property type="component" value="Unassembled WGS sequence"/>
</dbReference>
<dbReference type="GO" id="GO:0004553">
    <property type="term" value="F:hydrolase activity, hydrolyzing O-glycosyl compounds"/>
    <property type="evidence" value="ECO:0007669"/>
    <property type="project" value="InterPro"/>
</dbReference>
<feature type="region of interest" description="Disordered" evidence="1">
    <location>
        <begin position="787"/>
        <end position="858"/>
    </location>
</feature>
<name>A0A9P4T635_CURKU</name>
<dbReference type="AlphaFoldDB" id="A0A9P4T635"/>
<organism evidence="4 5">
    <name type="scientific">Curvularia kusanoi</name>
    <name type="common">Cochliobolus kusanoi</name>
    <dbReference type="NCBI Taxonomy" id="90978"/>
    <lineage>
        <taxon>Eukaryota</taxon>
        <taxon>Fungi</taxon>
        <taxon>Dikarya</taxon>
        <taxon>Ascomycota</taxon>
        <taxon>Pezizomycotina</taxon>
        <taxon>Dothideomycetes</taxon>
        <taxon>Pleosporomycetidae</taxon>
        <taxon>Pleosporales</taxon>
        <taxon>Pleosporineae</taxon>
        <taxon>Pleosporaceae</taxon>
        <taxon>Curvularia</taxon>
    </lineage>
</organism>
<comment type="caution">
    <text evidence="4">The sequence shown here is derived from an EMBL/GenBank/DDBJ whole genome shotgun (WGS) entry which is preliminary data.</text>
</comment>
<sequence length="922" mass="94006">MPSLSALLGVGAATLFSAASATKYSQADAFPGSSFFDNFNFVTYAGNEPTNGFVKYVDRQTAEQKQYIRYEGGDAIFGVDYASSLNSADGGDVGRESVRLEGKKDYNKGLFVLDVKHMPGGHMYSSLTMGKGEIDIIEGVNSNAGNTLVLHTDTQCKVDGKGQSGRQGNDDCAYDSAGAGGCGVADSTIKSYGTGFNNNGGGHYVTEWQAEGIKIWFIPRGQAPASLSTGEIDTVDLGQPTASFQGPQCDIEKRFMDMRFIFTNTFCGDWAGNVYAQSGCPMYPGLSGMASCKKYVAEHPAVFKDAFWRVSSFKTYNKRAIVSSSSVAPSSTPHGSSSSVPTTTSSVHVSTSSVHTSSSSVAATSSSVHASSSSIRTSSSSAVSSSSSVHATSSSVAHSSSVVSSSVGHSSVTPTSVASSSTHPSSTPAVSSSSVHGSSSSVVSSSSAHDVSSSIVHGTSSTVSVSASASGTSASSSVIARSSVSETPYPHSIPTSSSYPASSSVSSSSISISSGVSSIYPTASSSVVHPSVSSSAYPESSSFDCSESTPASSTPVAIYSAYPQNQAYSYASASSKASSKASEYPAVSSKVPIYGTGYDAYPTASSKTPDYDNGYKPYPTGSSASASSVKSTSAHNDYPGLPSFTPLYSVYPADNTKTTDSYKTKTAYETTYVDVCSTGYTTITTKVTAIQTPAPYPTTDAYYAPPGFQVTTKYCAQGCGSGPATVTVTVPYHPASSAPGVPTIPSGTPSKPAENTPYTPGQPGKPSTPEGIESKVSATTIVTLTKTPASGGQYPATQPGAASPSASSVKTPNSGSNKGYGGDKPVSHSAPAPVGGEKVYPTGSAPMEKPVQPTVQPSAGKPVYPTAIGGQGSNITISYGTAVNNKPTQTGYKTPEFTGAASGLRVGGVVAGMGAVFAALMM</sequence>
<gene>
    <name evidence="4" type="ORF">E8E13_003559</name>
</gene>
<dbReference type="PANTHER" id="PTHR10963">
    <property type="entry name" value="GLYCOSYL HYDROLASE-RELATED"/>
    <property type="match status" value="1"/>
</dbReference>
<dbReference type="GO" id="GO:0009251">
    <property type="term" value="P:glucan catabolic process"/>
    <property type="evidence" value="ECO:0007669"/>
    <property type="project" value="TreeGrafter"/>
</dbReference>
<feature type="region of interest" description="Disordered" evidence="1">
    <location>
        <begin position="738"/>
        <end position="772"/>
    </location>
</feature>
<feature type="chain" id="PRO_5040285984" description="GH16 domain-containing protein" evidence="2">
    <location>
        <begin position="22"/>
        <end position="922"/>
    </location>
</feature>